<dbReference type="Pfam" id="PF03797">
    <property type="entry name" value="Autotransporter"/>
    <property type="match status" value="1"/>
</dbReference>
<dbReference type="PROSITE" id="PS51208">
    <property type="entry name" value="AUTOTRANSPORTER"/>
    <property type="match status" value="1"/>
</dbReference>
<dbReference type="InterPro" id="IPR005546">
    <property type="entry name" value="Autotransporte_beta"/>
</dbReference>
<dbReference type="SUPFAM" id="SSF103515">
    <property type="entry name" value="Autotransporter"/>
    <property type="match status" value="1"/>
</dbReference>
<dbReference type="SUPFAM" id="SSF51126">
    <property type="entry name" value="Pectin lyase-like"/>
    <property type="match status" value="1"/>
</dbReference>
<feature type="domain" description="Autotransporter" evidence="2">
    <location>
        <begin position="445"/>
        <end position="717"/>
    </location>
</feature>
<proteinExistence type="predicted"/>
<evidence type="ECO:0000313" key="4">
    <source>
        <dbReference type="Proteomes" id="UP000032300"/>
    </source>
</evidence>
<dbReference type="InterPro" id="IPR011050">
    <property type="entry name" value="Pectin_lyase_fold/virulence"/>
</dbReference>
<evidence type="ECO:0000256" key="1">
    <source>
        <dbReference type="SAM" id="SignalP"/>
    </source>
</evidence>
<evidence type="ECO:0000313" key="3">
    <source>
        <dbReference type="EMBL" id="AJP70766.1"/>
    </source>
</evidence>
<name>A0A7U5BEE5_9SPHN</name>
<dbReference type="EMBL" id="CP010836">
    <property type="protein sequence ID" value="AJP70766.1"/>
    <property type="molecule type" value="Genomic_DNA"/>
</dbReference>
<dbReference type="Gene3D" id="2.40.128.130">
    <property type="entry name" value="Autotransporter beta-domain"/>
    <property type="match status" value="1"/>
</dbReference>
<dbReference type="Proteomes" id="UP000032300">
    <property type="component" value="Chromosome"/>
</dbReference>
<dbReference type="SMART" id="SM00869">
    <property type="entry name" value="Autotransporter"/>
    <property type="match status" value="1"/>
</dbReference>
<dbReference type="KEGG" id="sphi:TS85_01380"/>
<gene>
    <name evidence="3" type="ORF">TS85_01380</name>
</gene>
<reference evidence="3 4" key="1">
    <citation type="journal article" date="2015" name="Int. J. Syst. Evol. Microbiol.">
        <title>Sphingomonas hengshuiensis sp. nov., isolated from lake wetland.</title>
        <authorList>
            <person name="Wei S."/>
            <person name="Wang T."/>
            <person name="Liu H."/>
            <person name="Zhang C."/>
            <person name="Guo J."/>
            <person name="Wang Q."/>
            <person name="Liang K."/>
            <person name="Zhang Z."/>
        </authorList>
    </citation>
    <scope>NUCLEOTIDE SEQUENCE [LARGE SCALE GENOMIC DNA]</scope>
    <source>
        <strain evidence="3 4">WHSC-8</strain>
    </source>
</reference>
<keyword evidence="4" id="KW-1185">Reference proteome</keyword>
<sequence>MALVLAAAAACAGAGSAQAQTTLDESNSPVQIDGGATSITVTSGTNAVVLPNYASPGVEQGWITIPDNGLVLDYANSILSSPASSSPFGGASTGAQINVESGATLTFAGVPTLGYGQWVAFNNLIRASGDVVIENTGGNSINLAGANSFLGNLTLEAGAQLNTGQTWGAPVQLTFGANSNVTLGAGAQWFINQGTNTATIGGRLSAADSTATVNLSSGTLVVNGQNTTASPFRGTLTIGAGATFVVGDSTHSSAIFGDPNYVDGSGLTINVVRNSTGTPATLQGYGTIYAAVNNASGIVQPGGTAGTLGTLTVGSYTQGATGILNVEVSPTGASQLKVLGAASLSGTLNITVDAGEYGNAVYTVLSAQSISGEFSNIVTSGNTSGAIVGLQVTSTSYSLVTESTESTQIISHLSAANRDHIKLFTGALYDTIATTSESYGAPRQDYGRGVSLWMAPIGQRSNVRSGNTGYRADAYGGIGGFELALPHKGKLGIAASYTSGSIDTRSGTAQASVDTLDLAVYGGLEFQNARIDGIAFYNRYDATADRQLEGYGTISSSPKGISYGGSLQLSRGIFDNAVVPFLRGTYSFHKQKGVVEAGGDALSLAFDEIRLHSFVANAGLKIHPVAPIGKVKLRPEITLAVEHDFSNPGEYVTGSFATITGSPFSYYWSGNTQTAGVGSIDLTALLSPRLAVFGRVDGRFTSRQDSEAASLGLRLRF</sequence>
<feature type="chain" id="PRO_5031493656" description="Autotransporter domain-containing protein" evidence="1">
    <location>
        <begin position="20"/>
        <end position="717"/>
    </location>
</feature>
<accession>A0A7U5BEE5</accession>
<evidence type="ECO:0000259" key="2">
    <source>
        <dbReference type="PROSITE" id="PS51208"/>
    </source>
</evidence>
<keyword evidence="1" id="KW-0732">Signal</keyword>
<protein>
    <recommendedName>
        <fullName evidence="2">Autotransporter domain-containing protein</fullName>
    </recommendedName>
</protein>
<organism evidence="3 4">
    <name type="scientific">Sphingomonas hengshuiensis</name>
    <dbReference type="NCBI Taxonomy" id="1609977"/>
    <lineage>
        <taxon>Bacteria</taxon>
        <taxon>Pseudomonadati</taxon>
        <taxon>Pseudomonadota</taxon>
        <taxon>Alphaproteobacteria</taxon>
        <taxon>Sphingomonadales</taxon>
        <taxon>Sphingomonadaceae</taxon>
        <taxon>Sphingomonas</taxon>
    </lineage>
</organism>
<dbReference type="InterPro" id="IPR036709">
    <property type="entry name" value="Autotransporte_beta_dom_sf"/>
</dbReference>
<dbReference type="AlphaFoldDB" id="A0A7U5BEE5"/>
<reference evidence="3 4" key="2">
    <citation type="submission" date="2015-02" db="EMBL/GenBank/DDBJ databases">
        <title>The complete genome of Sphingomonas hengshuiensis sp. WHSC-8 isolated from soil of Hengshui Lake.</title>
        <authorList>
            <person name="Wei S."/>
            <person name="Guo J."/>
            <person name="Su C."/>
            <person name="Wu R."/>
            <person name="Zhang Z."/>
            <person name="Liang K."/>
            <person name="Li H."/>
            <person name="Wang T."/>
            <person name="Liu H."/>
            <person name="Zhang C."/>
            <person name="Li Z."/>
            <person name="Wang Q."/>
            <person name="Meng J."/>
        </authorList>
    </citation>
    <scope>NUCLEOTIDE SEQUENCE [LARGE SCALE GENOMIC DNA]</scope>
    <source>
        <strain evidence="3 4">WHSC-8</strain>
    </source>
</reference>
<feature type="signal peptide" evidence="1">
    <location>
        <begin position="1"/>
        <end position="19"/>
    </location>
</feature>